<gene>
    <name evidence="1" type="ORF">EVAR_81709_1</name>
</gene>
<proteinExistence type="predicted"/>
<evidence type="ECO:0000313" key="2">
    <source>
        <dbReference type="Proteomes" id="UP000299102"/>
    </source>
</evidence>
<organism evidence="1 2">
    <name type="scientific">Eumeta variegata</name>
    <name type="common">Bagworm moth</name>
    <name type="synonym">Eumeta japonica</name>
    <dbReference type="NCBI Taxonomy" id="151549"/>
    <lineage>
        <taxon>Eukaryota</taxon>
        <taxon>Metazoa</taxon>
        <taxon>Ecdysozoa</taxon>
        <taxon>Arthropoda</taxon>
        <taxon>Hexapoda</taxon>
        <taxon>Insecta</taxon>
        <taxon>Pterygota</taxon>
        <taxon>Neoptera</taxon>
        <taxon>Endopterygota</taxon>
        <taxon>Lepidoptera</taxon>
        <taxon>Glossata</taxon>
        <taxon>Ditrysia</taxon>
        <taxon>Tineoidea</taxon>
        <taxon>Psychidae</taxon>
        <taxon>Oiketicinae</taxon>
        <taxon>Eumeta</taxon>
    </lineage>
</organism>
<name>A0A4C1UI55_EUMVA</name>
<reference evidence="1 2" key="1">
    <citation type="journal article" date="2019" name="Commun. Biol.">
        <title>The bagworm genome reveals a unique fibroin gene that provides high tensile strength.</title>
        <authorList>
            <person name="Kono N."/>
            <person name="Nakamura H."/>
            <person name="Ohtoshi R."/>
            <person name="Tomita M."/>
            <person name="Numata K."/>
            <person name="Arakawa K."/>
        </authorList>
    </citation>
    <scope>NUCLEOTIDE SEQUENCE [LARGE SCALE GENOMIC DNA]</scope>
</reference>
<sequence>MRKLFFFASIEHREFRSNTMYNHRTRKCRPHELPSGTPVRLTDIVHQTSNTGTSRAAPFVPSDDLSRGPYLFEAPLRSHSKSSCELSATLSARNAFGHVMKAFGLIARSEEMF</sequence>
<dbReference type="AlphaFoldDB" id="A0A4C1UI55"/>
<evidence type="ECO:0000313" key="1">
    <source>
        <dbReference type="EMBL" id="GBP25830.1"/>
    </source>
</evidence>
<keyword evidence="2" id="KW-1185">Reference proteome</keyword>
<comment type="caution">
    <text evidence="1">The sequence shown here is derived from an EMBL/GenBank/DDBJ whole genome shotgun (WGS) entry which is preliminary data.</text>
</comment>
<accession>A0A4C1UI55</accession>
<dbReference type="Proteomes" id="UP000299102">
    <property type="component" value="Unassembled WGS sequence"/>
</dbReference>
<dbReference type="EMBL" id="BGZK01000173">
    <property type="protein sequence ID" value="GBP25830.1"/>
    <property type="molecule type" value="Genomic_DNA"/>
</dbReference>
<protein>
    <submittedName>
        <fullName evidence="1">Uncharacterized protein</fullName>
    </submittedName>
</protein>